<dbReference type="EMBL" id="UGUA01000002">
    <property type="protein sequence ID" value="SUC34859.1"/>
    <property type="molecule type" value="Genomic_DNA"/>
</dbReference>
<evidence type="ECO:0000313" key="4">
    <source>
        <dbReference type="Proteomes" id="UP000255129"/>
    </source>
</evidence>
<evidence type="ECO:0000256" key="1">
    <source>
        <dbReference type="SAM" id="SignalP"/>
    </source>
</evidence>
<dbReference type="InterPro" id="IPR000259">
    <property type="entry name" value="Adhesion_dom_fimbrial"/>
</dbReference>
<dbReference type="AlphaFoldDB" id="A0A379G1G8"/>
<dbReference type="InterPro" id="IPR050263">
    <property type="entry name" value="Bact_Fimbrial_Adh_Pro"/>
</dbReference>
<dbReference type="RefSeq" id="WP_244915271.1">
    <property type="nucleotide sequence ID" value="NZ_UGUA01000002.1"/>
</dbReference>
<evidence type="ECO:0000259" key="2">
    <source>
        <dbReference type="Pfam" id="PF00419"/>
    </source>
</evidence>
<proteinExistence type="predicted"/>
<dbReference type="GO" id="GO:0043709">
    <property type="term" value="P:cell adhesion involved in single-species biofilm formation"/>
    <property type="evidence" value="ECO:0007669"/>
    <property type="project" value="TreeGrafter"/>
</dbReference>
<dbReference type="SUPFAM" id="SSF49401">
    <property type="entry name" value="Bacterial adhesins"/>
    <property type="match status" value="1"/>
</dbReference>
<name>A0A379G1G8_9GAMM</name>
<sequence>MKYIIMLFAFASSVLCLAKQPEMKVQYEGFLVADPCVIAPGQEDIFLDFDNIVDKYLYLNERTPGKRIDIQLIECDLSLGNEVNITFHGIDNSQLPGLLALSQGSDADGIAIGIETIDDIPLFLNEKSSNIPLSSGSNTLSFKVFVKGEPDAIKNKKISKGHFSAITQFNINYE</sequence>
<dbReference type="PANTHER" id="PTHR33420">
    <property type="entry name" value="FIMBRIAL SUBUNIT ELFA-RELATED"/>
    <property type="match status" value="1"/>
</dbReference>
<gene>
    <name evidence="3" type="primary">smfA_2</name>
    <name evidence="3" type="ORF">NCTC12026_01232</name>
</gene>
<dbReference type="Gene3D" id="2.60.40.1090">
    <property type="entry name" value="Fimbrial-type adhesion domain"/>
    <property type="match status" value="1"/>
</dbReference>
<feature type="chain" id="PRO_5016896175" evidence="1">
    <location>
        <begin position="19"/>
        <end position="174"/>
    </location>
</feature>
<dbReference type="PANTHER" id="PTHR33420:SF9">
    <property type="entry name" value="MINOR FIMBRIAL SUBUNIT"/>
    <property type="match status" value="1"/>
</dbReference>
<dbReference type="GO" id="GO:0009289">
    <property type="term" value="C:pilus"/>
    <property type="evidence" value="ECO:0007669"/>
    <property type="project" value="InterPro"/>
</dbReference>
<protein>
    <submittedName>
        <fullName evidence="3">Fimbria A protein</fullName>
    </submittedName>
</protein>
<reference evidence="3 4" key="1">
    <citation type="submission" date="2018-06" db="EMBL/GenBank/DDBJ databases">
        <authorList>
            <consortium name="Pathogen Informatics"/>
            <person name="Doyle S."/>
        </authorList>
    </citation>
    <scope>NUCLEOTIDE SEQUENCE [LARGE SCALE GENOMIC DNA]</scope>
    <source>
        <strain evidence="3 4">NCTC12026</strain>
    </source>
</reference>
<accession>A0A379G1G8</accession>
<evidence type="ECO:0000313" key="3">
    <source>
        <dbReference type="EMBL" id="SUC34859.1"/>
    </source>
</evidence>
<feature type="signal peptide" evidence="1">
    <location>
        <begin position="1"/>
        <end position="18"/>
    </location>
</feature>
<dbReference type="Proteomes" id="UP000255129">
    <property type="component" value="Unassembled WGS sequence"/>
</dbReference>
<dbReference type="Pfam" id="PF00419">
    <property type="entry name" value="Fimbrial"/>
    <property type="match status" value="1"/>
</dbReference>
<feature type="domain" description="Fimbrial-type adhesion" evidence="2">
    <location>
        <begin position="30"/>
        <end position="173"/>
    </location>
</feature>
<keyword evidence="1" id="KW-0732">Signal</keyword>
<organism evidence="3 4">
    <name type="scientific">Providencia rustigianii</name>
    <dbReference type="NCBI Taxonomy" id="158850"/>
    <lineage>
        <taxon>Bacteria</taxon>
        <taxon>Pseudomonadati</taxon>
        <taxon>Pseudomonadota</taxon>
        <taxon>Gammaproteobacteria</taxon>
        <taxon>Enterobacterales</taxon>
        <taxon>Morganellaceae</taxon>
        <taxon>Providencia</taxon>
    </lineage>
</organism>
<dbReference type="InterPro" id="IPR036937">
    <property type="entry name" value="Adhesion_dom_fimbrial_sf"/>
</dbReference>
<dbReference type="InterPro" id="IPR008966">
    <property type="entry name" value="Adhesion_dom_sf"/>
</dbReference>